<comment type="caution">
    <text evidence="1">The sequence shown here is derived from an EMBL/GenBank/DDBJ whole genome shotgun (WGS) entry which is preliminary data.</text>
</comment>
<accession>A0A545UXV7</accession>
<keyword evidence="2" id="KW-1185">Reference proteome</keyword>
<evidence type="ECO:0000313" key="2">
    <source>
        <dbReference type="Proteomes" id="UP000315783"/>
    </source>
</evidence>
<dbReference type="AlphaFoldDB" id="A0A545UXV7"/>
<gene>
    <name evidence="1" type="ORF">IF1G_07172</name>
</gene>
<name>A0A545UXV7_9HYPO</name>
<proteinExistence type="predicted"/>
<reference evidence="1 2" key="1">
    <citation type="journal article" date="2019" name="Appl. Microbiol. Biotechnol.">
        <title>Genome sequence of Isaria javanica and comparative genome analysis insights into family S53 peptidase evolution in fungal entomopathogens.</title>
        <authorList>
            <person name="Lin R."/>
            <person name="Zhang X."/>
            <person name="Xin B."/>
            <person name="Zou M."/>
            <person name="Gao Y."/>
            <person name="Qin F."/>
            <person name="Hu Q."/>
            <person name="Xie B."/>
            <person name="Cheng X."/>
        </authorList>
    </citation>
    <scope>NUCLEOTIDE SEQUENCE [LARGE SCALE GENOMIC DNA]</scope>
    <source>
        <strain evidence="1 2">IJ1G</strain>
    </source>
</reference>
<protein>
    <submittedName>
        <fullName evidence="1">Uncharacterized protein</fullName>
    </submittedName>
</protein>
<dbReference type="EMBL" id="SPUK01000010">
    <property type="protein sequence ID" value="TQV94293.1"/>
    <property type="molecule type" value="Genomic_DNA"/>
</dbReference>
<evidence type="ECO:0000313" key="1">
    <source>
        <dbReference type="EMBL" id="TQV94293.1"/>
    </source>
</evidence>
<organism evidence="1 2">
    <name type="scientific">Cordyceps javanica</name>
    <dbReference type="NCBI Taxonomy" id="43265"/>
    <lineage>
        <taxon>Eukaryota</taxon>
        <taxon>Fungi</taxon>
        <taxon>Dikarya</taxon>
        <taxon>Ascomycota</taxon>
        <taxon>Pezizomycotina</taxon>
        <taxon>Sordariomycetes</taxon>
        <taxon>Hypocreomycetidae</taxon>
        <taxon>Hypocreales</taxon>
        <taxon>Cordycipitaceae</taxon>
        <taxon>Cordyceps</taxon>
    </lineage>
</organism>
<dbReference type="Proteomes" id="UP000315783">
    <property type="component" value="Unassembled WGS sequence"/>
</dbReference>
<sequence>MLASDHDDGGWREQGPGPLLGIMAFSWQDLCTGPLGVTHLLYQGRHNTMAVWITD</sequence>